<evidence type="ECO:0000313" key="8">
    <source>
        <dbReference type="EMBL" id="QHQ61838.1"/>
    </source>
</evidence>
<keyword evidence="9" id="KW-1185">Reference proteome</keyword>
<evidence type="ECO:0000256" key="2">
    <source>
        <dbReference type="ARBA" id="ARBA00022694"/>
    </source>
</evidence>
<dbReference type="HAMAP" id="MF_00171">
    <property type="entry name" value="TruA"/>
    <property type="match status" value="1"/>
</dbReference>
<feature type="domain" description="Pseudouridine synthase I TruA alpha/beta" evidence="7">
    <location>
        <begin position="9"/>
        <end position="106"/>
    </location>
</feature>
<dbReference type="EMBL" id="CP048000">
    <property type="protein sequence ID" value="QHQ61838.1"/>
    <property type="molecule type" value="Genomic_DNA"/>
</dbReference>
<dbReference type="CDD" id="cd02570">
    <property type="entry name" value="PseudoU_synth_EcTruA"/>
    <property type="match status" value="1"/>
</dbReference>
<name>A0A6P1TQY7_9FIRM</name>
<dbReference type="KEGG" id="anr:Ana3638_14495"/>
<evidence type="ECO:0000256" key="6">
    <source>
        <dbReference type="RuleBase" id="RU003792"/>
    </source>
</evidence>
<comment type="function">
    <text evidence="4">Formation of pseudouridine at positions 38, 39 and 40 in the anticodon stem and loop of transfer RNAs.</text>
</comment>
<reference evidence="8 9" key="1">
    <citation type="submission" date="2020-01" db="EMBL/GenBank/DDBJ databases">
        <title>Genome analysis of Anaerocolumna sp. CBA3638.</title>
        <authorList>
            <person name="Kim J."/>
            <person name="Roh S.W."/>
        </authorList>
    </citation>
    <scope>NUCLEOTIDE SEQUENCE [LARGE SCALE GENOMIC DNA]</scope>
    <source>
        <strain evidence="8 9">CBA3638</strain>
    </source>
</reference>
<dbReference type="GO" id="GO:0031119">
    <property type="term" value="P:tRNA pseudouridine synthesis"/>
    <property type="evidence" value="ECO:0007669"/>
    <property type="project" value="UniProtKB-UniRule"/>
</dbReference>
<comment type="similarity">
    <text evidence="1 4 6">Belongs to the tRNA pseudouridine synthase TruA family.</text>
</comment>
<evidence type="ECO:0000256" key="5">
    <source>
        <dbReference type="PIRSR" id="PIRSR001430-2"/>
    </source>
</evidence>
<comment type="catalytic activity">
    <reaction evidence="4 6">
        <text>uridine(38/39/40) in tRNA = pseudouridine(38/39/40) in tRNA</text>
        <dbReference type="Rhea" id="RHEA:22376"/>
        <dbReference type="Rhea" id="RHEA-COMP:10085"/>
        <dbReference type="Rhea" id="RHEA-COMP:10087"/>
        <dbReference type="ChEBI" id="CHEBI:65314"/>
        <dbReference type="ChEBI" id="CHEBI:65315"/>
        <dbReference type="EC" id="5.4.99.12"/>
    </reaction>
</comment>
<comment type="subunit">
    <text evidence="4">Homodimer.</text>
</comment>
<dbReference type="Pfam" id="PF01416">
    <property type="entry name" value="PseudoU_synth_1"/>
    <property type="match status" value="2"/>
</dbReference>
<dbReference type="EC" id="5.4.99.12" evidence="4"/>
<dbReference type="Gene3D" id="3.30.70.660">
    <property type="entry name" value="Pseudouridine synthase I, catalytic domain, C-terminal subdomain"/>
    <property type="match status" value="1"/>
</dbReference>
<proteinExistence type="inferred from homology"/>
<dbReference type="Proteomes" id="UP000464314">
    <property type="component" value="Chromosome"/>
</dbReference>
<dbReference type="NCBIfam" id="TIGR00071">
    <property type="entry name" value="hisT_truA"/>
    <property type="match status" value="1"/>
</dbReference>
<dbReference type="GO" id="GO:0160147">
    <property type="term" value="F:tRNA pseudouridine(38-40) synthase activity"/>
    <property type="evidence" value="ECO:0007669"/>
    <property type="project" value="UniProtKB-EC"/>
</dbReference>
<evidence type="ECO:0000259" key="7">
    <source>
        <dbReference type="Pfam" id="PF01416"/>
    </source>
</evidence>
<dbReference type="GO" id="GO:0003723">
    <property type="term" value="F:RNA binding"/>
    <property type="evidence" value="ECO:0007669"/>
    <property type="project" value="InterPro"/>
</dbReference>
<dbReference type="InterPro" id="IPR020103">
    <property type="entry name" value="PsdUridine_synth_cat_dom_sf"/>
</dbReference>
<dbReference type="SUPFAM" id="SSF55120">
    <property type="entry name" value="Pseudouridine synthase"/>
    <property type="match status" value="1"/>
</dbReference>
<dbReference type="InterPro" id="IPR001406">
    <property type="entry name" value="PsdUridine_synth_TruA"/>
</dbReference>
<protein>
    <recommendedName>
        <fullName evidence="4">tRNA pseudouridine synthase A</fullName>
        <ecNumber evidence="4">5.4.99.12</ecNumber>
    </recommendedName>
    <alternativeName>
        <fullName evidence="4">tRNA pseudouridine(38-40) synthase</fullName>
    </alternativeName>
    <alternativeName>
        <fullName evidence="4">tRNA pseudouridylate synthase I</fullName>
    </alternativeName>
    <alternativeName>
        <fullName evidence="4">tRNA-uridine isomerase I</fullName>
    </alternativeName>
</protein>
<dbReference type="InterPro" id="IPR020097">
    <property type="entry name" value="PsdUridine_synth_TruA_a/b_dom"/>
</dbReference>
<organism evidence="8 9">
    <name type="scientific">Anaerocolumna sedimenticola</name>
    <dbReference type="NCBI Taxonomy" id="2696063"/>
    <lineage>
        <taxon>Bacteria</taxon>
        <taxon>Bacillati</taxon>
        <taxon>Bacillota</taxon>
        <taxon>Clostridia</taxon>
        <taxon>Lachnospirales</taxon>
        <taxon>Lachnospiraceae</taxon>
        <taxon>Anaerocolumna</taxon>
    </lineage>
</organism>
<dbReference type="PIRSF" id="PIRSF001430">
    <property type="entry name" value="tRNA_psdUrid_synth"/>
    <property type="match status" value="1"/>
</dbReference>
<dbReference type="RefSeq" id="WP_161838663.1">
    <property type="nucleotide sequence ID" value="NZ_CP048000.1"/>
</dbReference>
<keyword evidence="3 4" id="KW-0413">Isomerase</keyword>
<dbReference type="Gene3D" id="3.30.70.580">
    <property type="entry name" value="Pseudouridine synthase I, catalytic domain, N-terminal subdomain"/>
    <property type="match status" value="1"/>
</dbReference>
<dbReference type="FunFam" id="3.30.70.580:FF:000001">
    <property type="entry name" value="tRNA pseudouridine synthase A"/>
    <property type="match status" value="1"/>
</dbReference>
<dbReference type="AlphaFoldDB" id="A0A6P1TQY7"/>
<sequence>MRNIKLVLEYDGSRYDGWQKQAGNLKSITIQDKLESVLSKMENEPVTVIGALRTEAGVHAYAQIANFTTNSDMKLYEIKHYLNRFLPRDIAVLEVAEVPERFQSSFNAKAFRYEYKISMGEVPSVFERKYNYYSFHKLDVLKMKQGAAHLIGKHDFKAFSDNKRMKKSTERTINQIDVYSDINEVVITIEADDFWPNMARIIIGTLIEIGEGTREPESMKEILESGKREMAGMTAEARGLFLQEVIFY</sequence>
<feature type="domain" description="Pseudouridine synthase I TruA alpha/beta" evidence="7">
    <location>
        <begin position="147"/>
        <end position="247"/>
    </location>
</feature>
<dbReference type="InterPro" id="IPR020095">
    <property type="entry name" value="PsdUridine_synth_TruA_C"/>
</dbReference>
<evidence type="ECO:0000256" key="1">
    <source>
        <dbReference type="ARBA" id="ARBA00009375"/>
    </source>
</evidence>
<evidence type="ECO:0000256" key="3">
    <source>
        <dbReference type="ARBA" id="ARBA00023235"/>
    </source>
</evidence>
<accession>A0A6P1TQY7</accession>
<feature type="binding site" evidence="4 5">
    <location>
        <position position="113"/>
    </location>
    <ligand>
        <name>substrate</name>
    </ligand>
</feature>
<dbReference type="InterPro" id="IPR020094">
    <property type="entry name" value="TruA/RsuA/RluB/E/F_N"/>
</dbReference>
<comment type="caution">
    <text evidence="4">Lacks conserved residue(s) required for the propagation of feature annotation.</text>
</comment>
<dbReference type="PANTHER" id="PTHR11142">
    <property type="entry name" value="PSEUDOURIDYLATE SYNTHASE"/>
    <property type="match status" value="1"/>
</dbReference>
<evidence type="ECO:0000256" key="4">
    <source>
        <dbReference type="HAMAP-Rule" id="MF_00171"/>
    </source>
</evidence>
<gene>
    <name evidence="4 8" type="primary">truA</name>
    <name evidence="8" type="ORF">Ana3638_14495</name>
</gene>
<dbReference type="PANTHER" id="PTHR11142:SF22">
    <property type="entry name" value="TRNA PSEUDOURIDINE SYNTHASE A 2"/>
    <property type="match status" value="1"/>
</dbReference>
<keyword evidence="2 4" id="KW-0819">tRNA processing</keyword>
<evidence type="ECO:0000313" key="9">
    <source>
        <dbReference type="Proteomes" id="UP000464314"/>
    </source>
</evidence>